<evidence type="ECO:0000256" key="9">
    <source>
        <dbReference type="ARBA" id="ARBA00025699"/>
    </source>
</evidence>
<dbReference type="eggNOG" id="COG1385">
    <property type="taxonomic scope" value="Bacteria"/>
</dbReference>
<dbReference type="PANTHER" id="PTHR30027">
    <property type="entry name" value="RIBOSOMAL RNA SMALL SUBUNIT METHYLTRANSFERASE E"/>
    <property type="match status" value="1"/>
</dbReference>
<protein>
    <recommendedName>
        <fullName evidence="3">16S rRNA (uracil(1498)-N(3))-methyltransferase</fullName>
        <ecNumber evidence="3">2.1.1.193</ecNumber>
    </recommendedName>
</protein>
<name>Q6AQE8_DESPS</name>
<dbReference type="CDD" id="cd18084">
    <property type="entry name" value="RsmE-like"/>
    <property type="match status" value="1"/>
</dbReference>
<dbReference type="Gene3D" id="3.40.1280.10">
    <property type="match status" value="1"/>
</dbReference>
<keyword evidence="13" id="KW-1185">Reference proteome</keyword>
<dbReference type="PANTHER" id="PTHR30027:SF3">
    <property type="entry name" value="16S RRNA (URACIL(1498)-N(3))-METHYLTRANSFERASE"/>
    <property type="match status" value="1"/>
</dbReference>
<dbReference type="InterPro" id="IPR029026">
    <property type="entry name" value="tRNA_m1G_MTases_N"/>
</dbReference>
<evidence type="ECO:0000313" key="13">
    <source>
        <dbReference type="Proteomes" id="UP000000602"/>
    </source>
</evidence>
<reference evidence="13" key="1">
    <citation type="journal article" date="2004" name="Environ. Microbiol.">
        <title>The genome of Desulfotalea psychrophila, a sulfate-reducing bacterium from permanently cold Arctic sediments.</title>
        <authorList>
            <person name="Rabus R."/>
            <person name="Ruepp A."/>
            <person name="Frickey T."/>
            <person name="Rattei T."/>
            <person name="Fartmann B."/>
            <person name="Stark M."/>
            <person name="Bauer M."/>
            <person name="Zibat A."/>
            <person name="Lombardot T."/>
            <person name="Becker I."/>
            <person name="Amann J."/>
            <person name="Gellner K."/>
            <person name="Teeling H."/>
            <person name="Leuschner W.D."/>
            <person name="Gloeckner F.-O."/>
            <person name="Lupas A.N."/>
            <person name="Amann R."/>
            <person name="Klenk H.-P."/>
        </authorList>
    </citation>
    <scope>NUCLEOTIDE SEQUENCE [LARGE SCALE GENOMIC DNA]</scope>
    <source>
        <strain evidence="13">DSM 12343 / LSv54</strain>
    </source>
</reference>
<evidence type="ECO:0000256" key="1">
    <source>
        <dbReference type="ARBA" id="ARBA00004496"/>
    </source>
</evidence>
<evidence type="ECO:0000256" key="3">
    <source>
        <dbReference type="ARBA" id="ARBA00012328"/>
    </source>
</evidence>
<sequence length="158" mass="17314">MDLVIQKCTELGAEVFIPYDAARSQGKLDASQARKKQERWQRISLEACKQCMRPQPMTVASPASFVDLVTAESVEGPRLKLIFWEEESATNLYNLPGLADASGVDIILGPEGGISREEIEIARAHGWQTVSLGQRILRAETAAIVALTLVQYLTGNLS</sequence>
<feature type="domain" description="Ribosomal RNA small subunit methyltransferase E methyltransferase" evidence="11">
    <location>
        <begin position="1"/>
        <end position="151"/>
    </location>
</feature>
<evidence type="ECO:0000256" key="10">
    <source>
        <dbReference type="ARBA" id="ARBA00047944"/>
    </source>
</evidence>
<keyword evidence="5" id="KW-0698">rRNA processing</keyword>
<dbReference type="Proteomes" id="UP000000602">
    <property type="component" value="Chromosome"/>
</dbReference>
<comment type="catalytic activity">
    <reaction evidence="10">
        <text>uridine(1498) in 16S rRNA + S-adenosyl-L-methionine = N(3)-methyluridine(1498) in 16S rRNA + S-adenosyl-L-homocysteine + H(+)</text>
        <dbReference type="Rhea" id="RHEA:42920"/>
        <dbReference type="Rhea" id="RHEA-COMP:10283"/>
        <dbReference type="Rhea" id="RHEA-COMP:10284"/>
        <dbReference type="ChEBI" id="CHEBI:15378"/>
        <dbReference type="ChEBI" id="CHEBI:57856"/>
        <dbReference type="ChEBI" id="CHEBI:59789"/>
        <dbReference type="ChEBI" id="CHEBI:65315"/>
        <dbReference type="ChEBI" id="CHEBI:74502"/>
        <dbReference type="EC" id="2.1.1.193"/>
    </reaction>
</comment>
<accession>Q6AQE8</accession>
<evidence type="ECO:0000256" key="5">
    <source>
        <dbReference type="ARBA" id="ARBA00022552"/>
    </source>
</evidence>
<evidence type="ECO:0000313" key="12">
    <source>
        <dbReference type="EMBL" id="CAG35425.1"/>
    </source>
</evidence>
<comment type="subcellular location">
    <subcellularLocation>
        <location evidence="1">Cytoplasm</location>
    </subcellularLocation>
</comment>
<comment type="function">
    <text evidence="9">Specifically methylates the N3 position of the uracil ring of uridine 1498 (m3U1498) in 16S rRNA. Acts on the fully assembled 30S ribosomal subunit.</text>
</comment>
<organism evidence="12 13">
    <name type="scientific">Desulfotalea psychrophila (strain LSv54 / DSM 12343)</name>
    <dbReference type="NCBI Taxonomy" id="177439"/>
    <lineage>
        <taxon>Bacteria</taxon>
        <taxon>Pseudomonadati</taxon>
        <taxon>Thermodesulfobacteriota</taxon>
        <taxon>Desulfobulbia</taxon>
        <taxon>Desulfobulbales</taxon>
        <taxon>Desulfocapsaceae</taxon>
        <taxon>Desulfotalea</taxon>
    </lineage>
</organism>
<gene>
    <name evidence="12" type="ordered locus">DP0696</name>
</gene>
<dbReference type="HOGENOM" id="CLU_1666595_0_0_7"/>
<dbReference type="InterPro" id="IPR046886">
    <property type="entry name" value="RsmE_MTase_dom"/>
</dbReference>
<dbReference type="Pfam" id="PF04452">
    <property type="entry name" value="Methyltrans_RNA"/>
    <property type="match status" value="1"/>
</dbReference>
<dbReference type="OrthoDB" id="9815641at2"/>
<comment type="similarity">
    <text evidence="2">Belongs to the RNA methyltransferase RsmE family.</text>
</comment>
<dbReference type="NCBIfam" id="TIGR00046">
    <property type="entry name" value="RsmE family RNA methyltransferase"/>
    <property type="match status" value="1"/>
</dbReference>
<dbReference type="EC" id="2.1.1.193" evidence="3"/>
<proteinExistence type="inferred from homology"/>
<evidence type="ECO:0000256" key="2">
    <source>
        <dbReference type="ARBA" id="ARBA00005528"/>
    </source>
</evidence>
<dbReference type="SUPFAM" id="SSF75217">
    <property type="entry name" value="alpha/beta knot"/>
    <property type="match status" value="1"/>
</dbReference>
<evidence type="ECO:0000256" key="8">
    <source>
        <dbReference type="ARBA" id="ARBA00022691"/>
    </source>
</evidence>
<keyword evidence="6" id="KW-0489">Methyltransferase</keyword>
<keyword evidence="4" id="KW-0963">Cytoplasm</keyword>
<dbReference type="GO" id="GO:0005737">
    <property type="term" value="C:cytoplasm"/>
    <property type="evidence" value="ECO:0007669"/>
    <property type="project" value="UniProtKB-SubCell"/>
</dbReference>
<dbReference type="AlphaFoldDB" id="Q6AQE8"/>
<evidence type="ECO:0000256" key="7">
    <source>
        <dbReference type="ARBA" id="ARBA00022679"/>
    </source>
</evidence>
<keyword evidence="8" id="KW-0949">S-adenosyl-L-methionine</keyword>
<keyword evidence="7" id="KW-0808">Transferase</keyword>
<dbReference type="STRING" id="177439.DP0696"/>
<dbReference type="InterPro" id="IPR006700">
    <property type="entry name" value="RsmE"/>
</dbReference>
<evidence type="ECO:0000259" key="11">
    <source>
        <dbReference type="Pfam" id="PF04452"/>
    </source>
</evidence>
<dbReference type="EMBL" id="CR522870">
    <property type="protein sequence ID" value="CAG35425.1"/>
    <property type="molecule type" value="Genomic_DNA"/>
</dbReference>
<evidence type="ECO:0000256" key="4">
    <source>
        <dbReference type="ARBA" id="ARBA00022490"/>
    </source>
</evidence>
<dbReference type="InterPro" id="IPR029028">
    <property type="entry name" value="Alpha/beta_knot_MTases"/>
</dbReference>
<dbReference type="RefSeq" id="WP_011187941.1">
    <property type="nucleotide sequence ID" value="NC_006138.1"/>
</dbReference>
<evidence type="ECO:0000256" key="6">
    <source>
        <dbReference type="ARBA" id="ARBA00022603"/>
    </source>
</evidence>
<dbReference type="KEGG" id="dps:DP0696"/>
<dbReference type="GO" id="GO:0070475">
    <property type="term" value="P:rRNA base methylation"/>
    <property type="evidence" value="ECO:0007669"/>
    <property type="project" value="TreeGrafter"/>
</dbReference>
<dbReference type="GO" id="GO:0070042">
    <property type="term" value="F:rRNA (uridine-N3-)-methyltransferase activity"/>
    <property type="evidence" value="ECO:0007669"/>
    <property type="project" value="TreeGrafter"/>
</dbReference>